<comment type="similarity">
    <text evidence="2 12 13">Belongs to the TonB-dependent receptor family.</text>
</comment>
<keyword evidence="6" id="KW-0732">Signal</keyword>
<evidence type="ECO:0000256" key="9">
    <source>
        <dbReference type="ARBA" id="ARBA00023136"/>
    </source>
</evidence>
<accession>A0A1M4WX76</accession>
<keyword evidence="10" id="KW-0675">Receptor</keyword>
<feature type="domain" description="TonB-dependent receptor-like beta-barrel" evidence="14">
    <location>
        <begin position="207"/>
        <end position="612"/>
    </location>
</feature>
<evidence type="ECO:0000256" key="5">
    <source>
        <dbReference type="ARBA" id="ARBA00022692"/>
    </source>
</evidence>
<keyword evidence="8 13" id="KW-0798">TonB box</keyword>
<evidence type="ECO:0000256" key="4">
    <source>
        <dbReference type="ARBA" id="ARBA00022452"/>
    </source>
</evidence>
<dbReference type="InterPro" id="IPR036942">
    <property type="entry name" value="Beta-barrel_TonB_sf"/>
</dbReference>
<comment type="subcellular location">
    <subcellularLocation>
        <location evidence="1 12">Cell outer membrane</location>
        <topology evidence="1 12">Multi-pass membrane protein</topology>
    </subcellularLocation>
</comment>
<dbReference type="PANTHER" id="PTHR30069">
    <property type="entry name" value="TONB-DEPENDENT OUTER MEMBRANE RECEPTOR"/>
    <property type="match status" value="1"/>
</dbReference>
<dbReference type="GO" id="GO:0006811">
    <property type="term" value="P:monoatomic ion transport"/>
    <property type="evidence" value="ECO:0007669"/>
    <property type="project" value="UniProtKB-KW"/>
</dbReference>
<dbReference type="Pfam" id="PF00593">
    <property type="entry name" value="TonB_dep_Rec_b-barrel"/>
    <property type="match status" value="1"/>
</dbReference>
<dbReference type="EMBL" id="FQUZ01000008">
    <property type="protein sequence ID" value="SHE85854.1"/>
    <property type="molecule type" value="Genomic_DNA"/>
</dbReference>
<dbReference type="InterPro" id="IPR039426">
    <property type="entry name" value="TonB-dep_rcpt-like"/>
</dbReference>
<evidence type="ECO:0000256" key="7">
    <source>
        <dbReference type="ARBA" id="ARBA00023065"/>
    </source>
</evidence>
<dbReference type="Pfam" id="PF07715">
    <property type="entry name" value="Plug"/>
    <property type="match status" value="1"/>
</dbReference>
<evidence type="ECO:0000256" key="3">
    <source>
        <dbReference type="ARBA" id="ARBA00022448"/>
    </source>
</evidence>
<keyword evidence="9 12" id="KW-0472">Membrane</keyword>
<organism evidence="16 17">
    <name type="scientific">Lampropedia hyalina DSM 16112</name>
    <dbReference type="NCBI Taxonomy" id="1122156"/>
    <lineage>
        <taxon>Bacteria</taxon>
        <taxon>Pseudomonadati</taxon>
        <taxon>Pseudomonadota</taxon>
        <taxon>Betaproteobacteria</taxon>
        <taxon>Burkholderiales</taxon>
        <taxon>Comamonadaceae</taxon>
        <taxon>Lampropedia</taxon>
    </lineage>
</organism>
<dbReference type="Gene3D" id="2.40.170.20">
    <property type="entry name" value="TonB-dependent receptor, beta-barrel domain"/>
    <property type="match status" value="1"/>
</dbReference>
<dbReference type="STRING" id="1122156.SAMN02745117_00936"/>
<evidence type="ECO:0000256" key="10">
    <source>
        <dbReference type="ARBA" id="ARBA00023170"/>
    </source>
</evidence>
<evidence type="ECO:0000313" key="17">
    <source>
        <dbReference type="Proteomes" id="UP000184327"/>
    </source>
</evidence>
<evidence type="ECO:0000256" key="2">
    <source>
        <dbReference type="ARBA" id="ARBA00009810"/>
    </source>
</evidence>
<evidence type="ECO:0000259" key="14">
    <source>
        <dbReference type="Pfam" id="PF00593"/>
    </source>
</evidence>
<keyword evidence="17" id="KW-1185">Reference proteome</keyword>
<sequence>MMKFPSLASRPDAQPFAIAAWHSAAPAHSTLRPLALASALALCAGLAGQAQAQQGQQPTAQVLEEVVVTATRTEQPLSDLVADVSIIDRDTIEKSGATGVADVLARLPGIELARDGGVGTSTSVYIRGAEARYTAVFIDGVRLDSQSTGGATWESIPLALIDRIEVVRGAAAAVYGSDAVAGVIQIFTRKGEAGIHPYVSVGLGNQGTRDVSAGISGAQGLWDYAVSAAYEESDGFNVLNNPNAWGYNPDKDGYDRRSFQARLGLQVHRQHRLEGSWLGSRLDSGYDSSATEDDRNKHRMQALNLGLHSEWSERYRTRLSVGDSRSRYETTPSVYLTETNVRSYLFHNEYRVGIHQFTAALERREDQLENTPIDRDHHQNALALGYGLRAGAHTLQANVRRDDDSEFGGKSTGSLAYAFAFTPQWRASASVGTAFRAPTLYQRFSDSGNASLKPETSRNVELGLRWAQGSSSLGVTAYQNRVKNQITYVSGAGGCASSWGCYENLDKARYKGVTLEGTLYAAGVQWRGSMDFQKPENQTTGLLLARRAKRHATFGADAHLAGWDLGAEVQASGRRWSDPANTQLLGGYTLFNLYASRNLGHDLSLTARVDNVGDKNYEFARNYATAGRTFHVGLKWAPQ</sequence>
<dbReference type="Gene3D" id="2.170.130.10">
    <property type="entry name" value="TonB-dependent receptor, plug domain"/>
    <property type="match status" value="1"/>
</dbReference>
<keyword evidence="4 12" id="KW-1134">Transmembrane beta strand</keyword>
<dbReference type="PROSITE" id="PS52016">
    <property type="entry name" value="TONB_DEPENDENT_REC_3"/>
    <property type="match status" value="1"/>
</dbReference>
<keyword evidence="5 12" id="KW-0812">Transmembrane</keyword>
<dbReference type="InterPro" id="IPR037066">
    <property type="entry name" value="Plug_dom_sf"/>
</dbReference>
<feature type="domain" description="TonB-dependent receptor plug" evidence="15">
    <location>
        <begin position="77"/>
        <end position="183"/>
    </location>
</feature>
<dbReference type="SUPFAM" id="SSF56935">
    <property type="entry name" value="Porins"/>
    <property type="match status" value="1"/>
</dbReference>
<evidence type="ECO:0000256" key="11">
    <source>
        <dbReference type="ARBA" id="ARBA00023237"/>
    </source>
</evidence>
<evidence type="ECO:0000256" key="12">
    <source>
        <dbReference type="PROSITE-ProRule" id="PRU01360"/>
    </source>
</evidence>
<dbReference type="GO" id="GO:0015889">
    <property type="term" value="P:cobalamin transport"/>
    <property type="evidence" value="ECO:0007669"/>
    <property type="project" value="TreeGrafter"/>
</dbReference>
<protein>
    <submittedName>
        <fullName evidence="16">Vitamin B12 transporter</fullName>
    </submittedName>
</protein>
<dbReference type="InterPro" id="IPR012910">
    <property type="entry name" value="Plug_dom"/>
</dbReference>
<evidence type="ECO:0000256" key="13">
    <source>
        <dbReference type="RuleBase" id="RU003357"/>
    </source>
</evidence>
<evidence type="ECO:0000259" key="15">
    <source>
        <dbReference type="Pfam" id="PF07715"/>
    </source>
</evidence>
<dbReference type="Proteomes" id="UP000184327">
    <property type="component" value="Unassembled WGS sequence"/>
</dbReference>
<keyword evidence="7" id="KW-0406">Ion transport</keyword>
<dbReference type="AlphaFoldDB" id="A0A1M4WX76"/>
<dbReference type="CDD" id="cd01347">
    <property type="entry name" value="ligand_gated_channel"/>
    <property type="match status" value="1"/>
</dbReference>
<evidence type="ECO:0000256" key="1">
    <source>
        <dbReference type="ARBA" id="ARBA00004571"/>
    </source>
</evidence>
<name>A0A1M4WX76_9BURK</name>
<proteinExistence type="inferred from homology"/>
<evidence type="ECO:0000313" key="16">
    <source>
        <dbReference type="EMBL" id="SHE85854.1"/>
    </source>
</evidence>
<dbReference type="InterPro" id="IPR000531">
    <property type="entry name" value="Beta-barrel_TonB"/>
</dbReference>
<keyword evidence="11 12" id="KW-0998">Cell outer membrane</keyword>
<gene>
    <name evidence="16" type="ORF">SAMN02745117_00936</name>
</gene>
<evidence type="ECO:0000256" key="8">
    <source>
        <dbReference type="ARBA" id="ARBA00023077"/>
    </source>
</evidence>
<dbReference type="GO" id="GO:0009279">
    <property type="term" value="C:cell outer membrane"/>
    <property type="evidence" value="ECO:0007669"/>
    <property type="project" value="UniProtKB-SubCell"/>
</dbReference>
<reference evidence="16 17" key="1">
    <citation type="submission" date="2016-11" db="EMBL/GenBank/DDBJ databases">
        <authorList>
            <person name="Jaros S."/>
            <person name="Januszkiewicz K."/>
            <person name="Wedrychowicz H."/>
        </authorList>
    </citation>
    <scope>NUCLEOTIDE SEQUENCE [LARGE SCALE GENOMIC DNA]</scope>
    <source>
        <strain evidence="16 17">DSM 16112</strain>
    </source>
</reference>
<keyword evidence="3 12" id="KW-0813">Transport</keyword>
<dbReference type="PANTHER" id="PTHR30069:SF53">
    <property type="entry name" value="COLICIN I RECEPTOR-RELATED"/>
    <property type="match status" value="1"/>
</dbReference>
<evidence type="ECO:0000256" key="6">
    <source>
        <dbReference type="ARBA" id="ARBA00022729"/>
    </source>
</evidence>